<evidence type="ECO:0000313" key="13">
    <source>
        <dbReference type="Proteomes" id="UP000838412"/>
    </source>
</evidence>
<feature type="domain" description="BED-type" evidence="11">
    <location>
        <begin position="4"/>
        <end position="54"/>
    </location>
</feature>
<dbReference type="SMART" id="SM00614">
    <property type="entry name" value="ZnF_BED"/>
    <property type="match status" value="1"/>
</dbReference>
<dbReference type="GO" id="GO:0003677">
    <property type="term" value="F:DNA binding"/>
    <property type="evidence" value="ECO:0007669"/>
    <property type="project" value="UniProtKB-KW"/>
</dbReference>
<keyword evidence="3 9" id="KW-0863">Zinc-finger</keyword>
<protein>
    <submittedName>
        <fullName evidence="12">ZBED1 protein</fullName>
    </submittedName>
</protein>
<evidence type="ECO:0000256" key="6">
    <source>
        <dbReference type="ARBA" id="ARBA00023125"/>
    </source>
</evidence>
<dbReference type="Pfam" id="PF05699">
    <property type="entry name" value="Dimer_Tnp_hAT"/>
    <property type="match status" value="1"/>
</dbReference>
<evidence type="ECO:0000256" key="5">
    <source>
        <dbReference type="ARBA" id="ARBA00023015"/>
    </source>
</evidence>
<evidence type="ECO:0000256" key="7">
    <source>
        <dbReference type="ARBA" id="ARBA00023163"/>
    </source>
</evidence>
<feature type="compositionally biased region" description="Polar residues" evidence="10">
    <location>
        <begin position="548"/>
        <end position="559"/>
    </location>
</feature>
<keyword evidence="2" id="KW-0479">Metal-binding</keyword>
<gene>
    <name evidence="12" type="primary">ZBED1</name>
    <name evidence="12" type="ORF">BLAG_LOCUS3159</name>
</gene>
<dbReference type="Proteomes" id="UP000838412">
    <property type="component" value="Chromosome 10"/>
</dbReference>
<dbReference type="GO" id="GO:0009791">
    <property type="term" value="P:post-embryonic development"/>
    <property type="evidence" value="ECO:0007669"/>
    <property type="project" value="UniProtKB-ARBA"/>
</dbReference>
<dbReference type="PANTHER" id="PTHR46481">
    <property type="entry name" value="ZINC FINGER BED DOMAIN-CONTAINING PROTEIN 4"/>
    <property type="match status" value="1"/>
</dbReference>
<evidence type="ECO:0000256" key="4">
    <source>
        <dbReference type="ARBA" id="ARBA00022833"/>
    </source>
</evidence>
<evidence type="ECO:0000256" key="3">
    <source>
        <dbReference type="ARBA" id="ARBA00022771"/>
    </source>
</evidence>
<dbReference type="SUPFAM" id="SSF57667">
    <property type="entry name" value="beta-beta-alpha zinc fingers"/>
    <property type="match status" value="1"/>
</dbReference>
<dbReference type="InterPro" id="IPR036236">
    <property type="entry name" value="Znf_C2H2_sf"/>
</dbReference>
<feature type="compositionally biased region" description="Polar residues" evidence="10">
    <location>
        <begin position="70"/>
        <end position="103"/>
    </location>
</feature>
<keyword evidence="6" id="KW-0238">DNA-binding</keyword>
<evidence type="ECO:0000256" key="8">
    <source>
        <dbReference type="ARBA" id="ARBA00023242"/>
    </source>
</evidence>
<dbReference type="InterPro" id="IPR052035">
    <property type="entry name" value="ZnF_BED_domain_contain"/>
</dbReference>
<dbReference type="GO" id="GO:0046983">
    <property type="term" value="F:protein dimerization activity"/>
    <property type="evidence" value="ECO:0007669"/>
    <property type="project" value="InterPro"/>
</dbReference>
<dbReference type="InterPro" id="IPR003656">
    <property type="entry name" value="Znf_BED"/>
</dbReference>
<sequence length="676" mass="75308">MGRNSTSTVWEHVTKLPQNQAKCKICQTIIPTAGGTTNIARHLRRHHGIETTPHRAVGTLTAMFGSVERNNNNKVQDSPASSADSTPVASTSKGTGANVTTGTGEWKPDLPSLGSFSTSSSPAPGISGTTGTPTMVNRNPFTLAKQAKMSTTKQHEITARLCHYIVKSLRPFSTVDDPYFRALVTELNPAYKVPNRDEVRERLIPPMYDAALLKLKAELTDVQFAALTGDGWTSRAADHYLTLTVHFLKDWTIQVKVLQTLKAEVTQTGENIAAEIEDCLKEFGLAGKVDVMTTDNARSMVNATTAAGIKLSLNCFAHTLNLSTQKAMDVQTVRNMIAIIRPAITYFRNSYLAKVVLKEKQQALGKPIHNLILDCKTRWNSSYLMVERFVEQYPAVVAACLDDRVKKKDSFKKLQKCTDDDLDRMERFLAVMSLPFKMTVAMSAEKRPTSGQVLPMLQKLEQHLADKEDDDKFTKDVKSAIRKDLSGRYKEVDRREFLEEATALDPRFKSASAVTVDVWDRLTDNIEVSESHMSTVVKTEPEEVVPVQNSKPQEDSQTPAKKPKLNVMEEIFEDDDDVVVTHVEPPVPLRLRIQQEILKFKAMPKLKPSEDVLAFWQGKADELPILSRHAKKYLVVPGTSVPSERVFSTAGDIVSAERSRLDPDTVNQLLFLNKNT</sequence>
<dbReference type="GO" id="GO:0005634">
    <property type="term" value="C:nucleus"/>
    <property type="evidence" value="ECO:0007669"/>
    <property type="project" value="UniProtKB-SubCell"/>
</dbReference>
<organism evidence="12 13">
    <name type="scientific">Branchiostoma lanceolatum</name>
    <name type="common">Common lancelet</name>
    <name type="synonym">Amphioxus lanceolatum</name>
    <dbReference type="NCBI Taxonomy" id="7740"/>
    <lineage>
        <taxon>Eukaryota</taxon>
        <taxon>Metazoa</taxon>
        <taxon>Chordata</taxon>
        <taxon>Cephalochordata</taxon>
        <taxon>Leptocardii</taxon>
        <taxon>Amphioxiformes</taxon>
        <taxon>Branchiostomatidae</taxon>
        <taxon>Branchiostoma</taxon>
    </lineage>
</organism>
<dbReference type="SUPFAM" id="SSF140996">
    <property type="entry name" value="Hermes dimerisation domain"/>
    <property type="match status" value="1"/>
</dbReference>
<dbReference type="PANTHER" id="PTHR46481:SF10">
    <property type="entry name" value="ZINC FINGER BED DOMAIN-CONTAINING PROTEIN 39"/>
    <property type="match status" value="1"/>
</dbReference>
<evidence type="ECO:0000256" key="9">
    <source>
        <dbReference type="PROSITE-ProRule" id="PRU00027"/>
    </source>
</evidence>
<reference evidence="12" key="1">
    <citation type="submission" date="2022-01" db="EMBL/GenBank/DDBJ databases">
        <authorList>
            <person name="Braso-Vives M."/>
        </authorList>
    </citation>
    <scope>NUCLEOTIDE SEQUENCE</scope>
</reference>
<keyword evidence="4" id="KW-0862">Zinc</keyword>
<proteinExistence type="predicted"/>
<dbReference type="OrthoDB" id="1607513at2759"/>
<dbReference type="EMBL" id="OV696695">
    <property type="protein sequence ID" value="CAH1238655.1"/>
    <property type="molecule type" value="Genomic_DNA"/>
</dbReference>
<dbReference type="InterPro" id="IPR012337">
    <property type="entry name" value="RNaseH-like_sf"/>
</dbReference>
<accession>A0A8J9VF43</accession>
<evidence type="ECO:0000256" key="2">
    <source>
        <dbReference type="ARBA" id="ARBA00022723"/>
    </source>
</evidence>
<dbReference type="SUPFAM" id="SSF53098">
    <property type="entry name" value="Ribonuclease H-like"/>
    <property type="match status" value="1"/>
</dbReference>
<keyword evidence="5" id="KW-0805">Transcription regulation</keyword>
<keyword evidence="7" id="KW-0804">Transcription</keyword>
<evidence type="ECO:0000256" key="10">
    <source>
        <dbReference type="SAM" id="MobiDB-lite"/>
    </source>
</evidence>
<comment type="subcellular location">
    <subcellularLocation>
        <location evidence="1">Nucleus</location>
    </subcellularLocation>
</comment>
<feature type="compositionally biased region" description="Low complexity" evidence="10">
    <location>
        <begin position="111"/>
        <end position="134"/>
    </location>
</feature>
<dbReference type="InterPro" id="IPR008906">
    <property type="entry name" value="HATC_C_dom"/>
</dbReference>
<name>A0A8J9VF43_BRALA</name>
<keyword evidence="8" id="KW-0539">Nucleus</keyword>
<keyword evidence="13" id="KW-1185">Reference proteome</keyword>
<dbReference type="AlphaFoldDB" id="A0A8J9VF43"/>
<dbReference type="GO" id="GO:0008270">
    <property type="term" value="F:zinc ion binding"/>
    <property type="evidence" value="ECO:0007669"/>
    <property type="project" value="UniProtKB-KW"/>
</dbReference>
<evidence type="ECO:0000256" key="1">
    <source>
        <dbReference type="ARBA" id="ARBA00004123"/>
    </source>
</evidence>
<dbReference type="PROSITE" id="PS50808">
    <property type="entry name" value="ZF_BED"/>
    <property type="match status" value="1"/>
</dbReference>
<evidence type="ECO:0000259" key="11">
    <source>
        <dbReference type="PROSITE" id="PS50808"/>
    </source>
</evidence>
<dbReference type="Pfam" id="PF02892">
    <property type="entry name" value="zf-BED"/>
    <property type="match status" value="1"/>
</dbReference>
<feature type="region of interest" description="Disordered" evidence="10">
    <location>
        <begin position="70"/>
        <end position="137"/>
    </location>
</feature>
<evidence type="ECO:0000313" key="12">
    <source>
        <dbReference type="EMBL" id="CAH1238655.1"/>
    </source>
</evidence>
<feature type="region of interest" description="Disordered" evidence="10">
    <location>
        <begin position="533"/>
        <end position="562"/>
    </location>
</feature>